<dbReference type="Gene3D" id="4.10.60.10">
    <property type="entry name" value="Zinc finger, CCHC-type"/>
    <property type="match status" value="1"/>
</dbReference>
<evidence type="ECO:0000259" key="2">
    <source>
        <dbReference type="PROSITE" id="PS50158"/>
    </source>
</evidence>
<dbReference type="AlphaFoldDB" id="A0ABD3ML59"/>
<protein>
    <recommendedName>
        <fullName evidence="2">CCHC-type domain-containing protein</fullName>
    </recommendedName>
</protein>
<dbReference type="InterPro" id="IPR029063">
    <property type="entry name" value="SAM-dependent_MTases_sf"/>
</dbReference>
<reference evidence="3 4" key="1">
    <citation type="submission" date="2024-10" db="EMBL/GenBank/DDBJ databases">
        <title>Updated reference genomes for cyclostephanoid diatoms.</title>
        <authorList>
            <person name="Roberts W.R."/>
            <person name="Alverson A.J."/>
        </authorList>
    </citation>
    <scope>NUCLEOTIDE SEQUENCE [LARGE SCALE GENOMIC DNA]</scope>
    <source>
        <strain evidence="3 4">AJA232-27</strain>
    </source>
</reference>
<dbReference type="PROSITE" id="PS50158">
    <property type="entry name" value="ZF_CCHC"/>
    <property type="match status" value="1"/>
</dbReference>
<evidence type="ECO:0000256" key="1">
    <source>
        <dbReference type="PROSITE-ProRule" id="PRU00047"/>
    </source>
</evidence>
<proteinExistence type="predicted"/>
<keyword evidence="1" id="KW-0479">Metal-binding</keyword>
<dbReference type="Pfam" id="PF13679">
    <property type="entry name" value="Methyltransf_32"/>
    <property type="match status" value="1"/>
</dbReference>
<dbReference type="GO" id="GO:0008270">
    <property type="term" value="F:zinc ion binding"/>
    <property type="evidence" value="ECO:0007669"/>
    <property type="project" value="UniProtKB-KW"/>
</dbReference>
<name>A0ABD3ML59_9STRA</name>
<feature type="domain" description="CCHC-type" evidence="2">
    <location>
        <begin position="374"/>
        <end position="389"/>
    </location>
</feature>
<dbReference type="InterPro" id="IPR001878">
    <property type="entry name" value="Znf_CCHC"/>
</dbReference>
<gene>
    <name evidence="3" type="ORF">ACHAWU_001069</name>
</gene>
<evidence type="ECO:0000313" key="4">
    <source>
        <dbReference type="Proteomes" id="UP001530293"/>
    </source>
</evidence>
<sequence>MKSWFIYATLLTPHCHSLLATRYTKRRIPPSYHRAHSQPPSMVAVGDDCANMHYAHNSSHWKIWSVINELETNGLSSNNAHVRKKECHNIDVTNTVVQILRHWRDLWAGQSDWQSLLNKKSLLHEVEESIVALQFLVDWLEERSKQNNNSPVTLVDVCCGKGILSMLASYLFRGKTSTHVSSIIMLDRQQDINWHHIMESNKHAEREDRPTISTWGGCNLHDVDTIVERLEDYTCGPLALIGIHLCKQLSPSCIGLVNILGPEKCSFLCLAPCCLPRVVTTMSKSRNGGMMPKRIKSTHQIPLTISVRAYESEEERQARKESNRRRDGAMKRTFADVPCYLCSELHPIHKCNLLPPDEKERIDIFQKAAALNPCWKCGEIGHFRENCPKTEQPSRPRLALPPTMDLDVTESELCNAHDGGGLFEGYCHLLGTAVQRADVKVLDVGLVNNSAHHDNAANLENWNRDRKSIFIVSTASK</sequence>
<evidence type="ECO:0000313" key="3">
    <source>
        <dbReference type="EMBL" id="KAL3762922.1"/>
    </source>
</evidence>
<dbReference type="SMART" id="SM00343">
    <property type="entry name" value="ZnF_C2HC"/>
    <property type="match status" value="1"/>
</dbReference>
<dbReference type="Pfam" id="PF00098">
    <property type="entry name" value="zf-CCHC"/>
    <property type="match status" value="1"/>
</dbReference>
<keyword evidence="1" id="KW-0862">Zinc</keyword>
<dbReference type="InterPro" id="IPR036875">
    <property type="entry name" value="Znf_CCHC_sf"/>
</dbReference>
<comment type="caution">
    <text evidence="3">The sequence shown here is derived from an EMBL/GenBank/DDBJ whole genome shotgun (WGS) entry which is preliminary data.</text>
</comment>
<dbReference type="EMBL" id="JALLBG020000130">
    <property type="protein sequence ID" value="KAL3762922.1"/>
    <property type="molecule type" value="Genomic_DNA"/>
</dbReference>
<dbReference type="InterPro" id="IPR025714">
    <property type="entry name" value="Methyltranfer_dom"/>
</dbReference>
<dbReference type="SUPFAM" id="SSF57756">
    <property type="entry name" value="Retrovirus zinc finger-like domains"/>
    <property type="match status" value="1"/>
</dbReference>
<dbReference type="Proteomes" id="UP001530293">
    <property type="component" value="Unassembled WGS sequence"/>
</dbReference>
<keyword evidence="4" id="KW-1185">Reference proteome</keyword>
<dbReference type="SUPFAM" id="SSF53335">
    <property type="entry name" value="S-adenosyl-L-methionine-dependent methyltransferases"/>
    <property type="match status" value="1"/>
</dbReference>
<keyword evidence="1" id="KW-0863">Zinc-finger</keyword>
<accession>A0ABD3ML59</accession>
<organism evidence="3 4">
    <name type="scientific">Discostella pseudostelligera</name>
    <dbReference type="NCBI Taxonomy" id="259834"/>
    <lineage>
        <taxon>Eukaryota</taxon>
        <taxon>Sar</taxon>
        <taxon>Stramenopiles</taxon>
        <taxon>Ochrophyta</taxon>
        <taxon>Bacillariophyta</taxon>
        <taxon>Coscinodiscophyceae</taxon>
        <taxon>Thalassiosirophycidae</taxon>
        <taxon>Stephanodiscales</taxon>
        <taxon>Stephanodiscaceae</taxon>
        <taxon>Discostella</taxon>
    </lineage>
</organism>